<dbReference type="GO" id="GO:0005524">
    <property type="term" value="F:ATP binding"/>
    <property type="evidence" value="ECO:0007669"/>
    <property type="project" value="UniProtKB-KW"/>
</dbReference>
<comment type="caution">
    <text evidence="6">The sequence shown here is derived from an EMBL/GenBank/DDBJ whole genome shotgun (WGS) entry which is preliminary data.</text>
</comment>
<protein>
    <recommendedName>
        <fullName evidence="5">Protein kinase domain-containing protein</fullName>
    </recommendedName>
</protein>
<dbReference type="InterPro" id="IPR008271">
    <property type="entry name" value="Ser/Thr_kinase_AS"/>
</dbReference>
<feature type="region of interest" description="Disordered" evidence="4">
    <location>
        <begin position="360"/>
        <end position="380"/>
    </location>
</feature>
<comment type="similarity">
    <text evidence="1">Belongs to the protein kinase superfamily. STE Ser/Thr protein kinase family. STE20 subfamily.</text>
</comment>
<dbReference type="CDD" id="cd14014">
    <property type="entry name" value="STKc_PknB_like"/>
    <property type="match status" value="1"/>
</dbReference>
<organism evidence="6 7">
    <name type="scientific">Umbelopsis ramanniana AG</name>
    <dbReference type="NCBI Taxonomy" id="1314678"/>
    <lineage>
        <taxon>Eukaryota</taxon>
        <taxon>Fungi</taxon>
        <taxon>Fungi incertae sedis</taxon>
        <taxon>Mucoromycota</taxon>
        <taxon>Mucoromycotina</taxon>
        <taxon>Umbelopsidomycetes</taxon>
        <taxon>Umbelopsidales</taxon>
        <taxon>Umbelopsidaceae</taxon>
        <taxon>Umbelopsis</taxon>
    </lineage>
</organism>
<dbReference type="GeneID" id="75913997"/>
<dbReference type="SMART" id="SM00220">
    <property type="entry name" value="S_TKc"/>
    <property type="match status" value="1"/>
</dbReference>
<dbReference type="PROSITE" id="PS50011">
    <property type="entry name" value="PROTEIN_KINASE_DOM"/>
    <property type="match status" value="1"/>
</dbReference>
<feature type="domain" description="Protein kinase" evidence="5">
    <location>
        <begin position="108"/>
        <end position="367"/>
    </location>
</feature>
<dbReference type="InterPro" id="IPR011009">
    <property type="entry name" value="Kinase-like_dom_sf"/>
</dbReference>
<dbReference type="Proteomes" id="UP001206595">
    <property type="component" value="Unassembled WGS sequence"/>
</dbReference>
<feature type="compositionally biased region" description="Polar residues" evidence="4">
    <location>
        <begin position="368"/>
        <end position="380"/>
    </location>
</feature>
<dbReference type="Pfam" id="PF00069">
    <property type="entry name" value="Pkinase"/>
    <property type="match status" value="1"/>
</dbReference>
<dbReference type="EMBL" id="MU620914">
    <property type="protein sequence ID" value="KAI8580225.1"/>
    <property type="molecule type" value="Genomic_DNA"/>
</dbReference>
<dbReference type="GO" id="GO:0004672">
    <property type="term" value="F:protein kinase activity"/>
    <property type="evidence" value="ECO:0007669"/>
    <property type="project" value="InterPro"/>
</dbReference>
<dbReference type="SUPFAM" id="SSF56112">
    <property type="entry name" value="Protein kinase-like (PK-like)"/>
    <property type="match status" value="1"/>
</dbReference>
<keyword evidence="3" id="KW-0067">ATP-binding</keyword>
<reference evidence="6" key="1">
    <citation type="submission" date="2021-06" db="EMBL/GenBank/DDBJ databases">
        <authorList>
            <consortium name="DOE Joint Genome Institute"/>
            <person name="Mondo S.J."/>
            <person name="Amses K.R."/>
            <person name="Simmons D.R."/>
            <person name="Longcore J.E."/>
            <person name="Seto K."/>
            <person name="Alves G.H."/>
            <person name="Bonds A.E."/>
            <person name="Quandt C.A."/>
            <person name="Davis W.J."/>
            <person name="Chang Y."/>
            <person name="Letcher P.M."/>
            <person name="Powell M.J."/>
            <person name="Kuo A."/>
            <person name="Labutti K."/>
            <person name="Pangilinan J."/>
            <person name="Andreopoulos W."/>
            <person name="Tritt A."/>
            <person name="Riley R."/>
            <person name="Hundley H."/>
            <person name="Johnson J."/>
            <person name="Lipzen A."/>
            <person name="Barry K."/>
            <person name="Berbee M.L."/>
            <person name="Buchler N.E."/>
            <person name="Grigoriev I.V."/>
            <person name="Spatafora J.W."/>
            <person name="Stajich J.E."/>
            <person name="James T.Y."/>
        </authorList>
    </citation>
    <scope>NUCLEOTIDE SEQUENCE</scope>
    <source>
        <strain evidence="6">AG</strain>
    </source>
</reference>
<gene>
    <name evidence="6" type="ORF">K450DRAFT_238732</name>
</gene>
<evidence type="ECO:0000256" key="4">
    <source>
        <dbReference type="SAM" id="MobiDB-lite"/>
    </source>
</evidence>
<keyword evidence="2" id="KW-0547">Nucleotide-binding</keyword>
<dbReference type="InterPro" id="IPR000719">
    <property type="entry name" value="Prot_kinase_dom"/>
</dbReference>
<dbReference type="RefSeq" id="XP_051445229.1">
    <property type="nucleotide sequence ID" value="XM_051588652.1"/>
</dbReference>
<evidence type="ECO:0000313" key="6">
    <source>
        <dbReference type="EMBL" id="KAI8580225.1"/>
    </source>
</evidence>
<evidence type="ECO:0000256" key="3">
    <source>
        <dbReference type="ARBA" id="ARBA00022840"/>
    </source>
</evidence>
<dbReference type="InterPro" id="IPR051931">
    <property type="entry name" value="PAK3-like"/>
</dbReference>
<reference evidence="6" key="2">
    <citation type="journal article" date="2022" name="Proc. Natl. Acad. Sci. U.S.A.">
        <title>Diploid-dominant life cycles characterize the early evolution of Fungi.</title>
        <authorList>
            <person name="Amses K.R."/>
            <person name="Simmons D.R."/>
            <person name="Longcore J.E."/>
            <person name="Mondo S.J."/>
            <person name="Seto K."/>
            <person name="Jeronimo G.H."/>
            <person name="Bonds A.E."/>
            <person name="Quandt C.A."/>
            <person name="Davis W.J."/>
            <person name="Chang Y."/>
            <person name="Federici B.A."/>
            <person name="Kuo A."/>
            <person name="LaButti K."/>
            <person name="Pangilinan J."/>
            <person name="Andreopoulos W."/>
            <person name="Tritt A."/>
            <person name="Riley R."/>
            <person name="Hundley H."/>
            <person name="Johnson J."/>
            <person name="Lipzen A."/>
            <person name="Barry K."/>
            <person name="Lang B.F."/>
            <person name="Cuomo C.A."/>
            <person name="Buchler N.E."/>
            <person name="Grigoriev I.V."/>
            <person name="Spatafora J.W."/>
            <person name="Stajich J.E."/>
            <person name="James T.Y."/>
        </authorList>
    </citation>
    <scope>NUCLEOTIDE SEQUENCE</scope>
    <source>
        <strain evidence="6">AG</strain>
    </source>
</reference>
<dbReference type="PANTHER" id="PTHR45832:SF22">
    <property type="entry name" value="SERINE_THREONINE-PROTEIN KINASE SAMKA-RELATED"/>
    <property type="match status" value="1"/>
</dbReference>
<evidence type="ECO:0000313" key="7">
    <source>
        <dbReference type="Proteomes" id="UP001206595"/>
    </source>
</evidence>
<dbReference type="PANTHER" id="PTHR45832">
    <property type="entry name" value="SERINE/THREONINE-PROTEIN KINASE SAMKA-RELATED-RELATED"/>
    <property type="match status" value="1"/>
</dbReference>
<evidence type="ECO:0000256" key="1">
    <source>
        <dbReference type="ARBA" id="ARBA00008874"/>
    </source>
</evidence>
<sequence>MRRGHEVRKQWEANSLTRGPQAKPVGKTPRLAVSGERELLSRSDEIQAQTYLANPNLSQARIVYLKDCSLPLNSQYSLLFLLYTMYKSYNRQPNVKLVNADPAQIYSNMSPTPICMGGQATIHTCRHPSTGRRMAVKRICLPRSLSEKQKTRQMAINEAAALASCKCASVVRLADSNIYEAYDSVFIIMEYVSGRTLYEALIRHRRPFEEPEIVKILKDVVDALMEVHDHDMAHCDIKSDNIILGDDGTARLIDFGFVSMANSEKDASPHGQYQYWAPEVAAHLDTMHMPSRDIWALGIMTLEMLQQGQLSSGAMDSWEYMQHLATNPIPSIPSYSSPALRNFIERCLDVDPDTRATASELHRHSIFEEQSSYESPTDSD</sequence>
<name>A0AAD5EDF8_UMBRA</name>
<dbReference type="PROSITE" id="PS00108">
    <property type="entry name" value="PROTEIN_KINASE_ST"/>
    <property type="match status" value="1"/>
</dbReference>
<keyword evidence="7" id="KW-1185">Reference proteome</keyword>
<evidence type="ECO:0000259" key="5">
    <source>
        <dbReference type="PROSITE" id="PS50011"/>
    </source>
</evidence>
<evidence type="ECO:0000256" key="2">
    <source>
        <dbReference type="ARBA" id="ARBA00022741"/>
    </source>
</evidence>
<accession>A0AAD5EDF8</accession>
<dbReference type="AlphaFoldDB" id="A0AAD5EDF8"/>
<proteinExistence type="inferred from homology"/>
<feature type="region of interest" description="Disordered" evidence="4">
    <location>
        <begin position="1"/>
        <end position="30"/>
    </location>
</feature>
<dbReference type="Gene3D" id="1.10.510.10">
    <property type="entry name" value="Transferase(Phosphotransferase) domain 1"/>
    <property type="match status" value="1"/>
</dbReference>